<evidence type="ECO:0000313" key="4">
    <source>
        <dbReference type="Proteomes" id="UP000326903"/>
    </source>
</evidence>
<proteinExistence type="inferred from homology"/>
<keyword evidence="4" id="KW-1185">Reference proteome</keyword>
<keyword evidence="2" id="KW-0963">Cytoplasm</keyword>
<dbReference type="RefSeq" id="WP_150413825.1">
    <property type="nucleotide sequence ID" value="NZ_VYQF01000001.1"/>
</dbReference>
<dbReference type="GO" id="GO:0005737">
    <property type="term" value="C:cytoplasm"/>
    <property type="evidence" value="ECO:0007669"/>
    <property type="project" value="UniProtKB-SubCell"/>
</dbReference>
<dbReference type="HAMAP" id="MF_01477">
    <property type="entry name" value="Iojap_RsfS"/>
    <property type="match status" value="1"/>
</dbReference>
<comment type="subcellular location">
    <subcellularLocation>
        <location evidence="2">Cytoplasm</location>
    </subcellularLocation>
</comment>
<dbReference type="GO" id="GO:0042256">
    <property type="term" value="P:cytosolic ribosome assembly"/>
    <property type="evidence" value="ECO:0007669"/>
    <property type="project" value="UniProtKB-UniRule"/>
</dbReference>
<keyword evidence="2" id="KW-0810">Translation regulation</keyword>
<comment type="similarity">
    <text evidence="1 2">Belongs to the Iojap/RsfS family.</text>
</comment>
<dbReference type="GO" id="GO:0017148">
    <property type="term" value="P:negative regulation of translation"/>
    <property type="evidence" value="ECO:0007669"/>
    <property type="project" value="UniProtKB-UniRule"/>
</dbReference>
<evidence type="ECO:0000256" key="1">
    <source>
        <dbReference type="ARBA" id="ARBA00010574"/>
    </source>
</evidence>
<evidence type="ECO:0000313" key="3">
    <source>
        <dbReference type="EMBL" id="KAA9041705.1"/>
    </source>
</evidence>
<comment type="subunit">
    <text evidence="2">Interacts with ribosomal protein uL14 (rplN).</text>
</comment>
<dbReference type="PANTHER" id="PTHR21043">
    <property type="entry name" value="IOJAP SUPERFAMILY ORTHOLOG"/>
    <property type="match status" value="1"/>
</dbReference>
<evidence type="ECO:0000256" key="2">
    <source>
        <dbReference type="HAMAP-Rule" id="MF_01477"/>
    </source>
</evidence>
<dbReference type="Gene3D" id="3.30.460.10">
    <property type="entry name" value="Beta Polymerase, domain 2"/>
    <property type="match status" value="1"/>
</dbReference>
<gene>
    <name evidence="2 3" type="primary">rsfS</name>
    <name evidence="3" type="ORF">FW778_06705</name>
</gene>
<comment type="function">
    <text evidence="2">Functions as a ribosomal silencing factor. Interacts with ribosomal protein uL14 (rplN), blocking formation of intersubunit bridge B8. Prevents association of the 30S and 50S ribosomal subunits and the formation of functional ribosomes, thus repressing translation.</text>
</comment>
<reference evidence="3 4" key="1">
    <citation type="submission" date="2019-09" db="EMBL/GenBank/DDBJ databases">
        <title>Draft genome sequence of Ginsengibacter sp. BR5-29.</title>
        <authorList>
            <person name="Im W.-T."/>
        </authorList>
    </citation>
    <scope>NUCLEOTIDE SEQUENCE [LARGE SCALE GENOMIC DNA]</scope>
    <source>
        <strain evidence="3 4">BR5-29</strain>
    </source>
</reference>
<dbReference type="InterPro" id="IPR004394">
    <property type="entry name" value="Iojap/RsfS/C7orf30"/>
</dbReference>
<dbReference type="InterPro" id="IPR043519">
    <property type="entry name" value="NT_sf"/>
</dbReference>
<dbReference type="GO" id="GO:0043023">
    <property type="term" value="F:ribosomal large subunit binding"/>
    <property type="evidence" value="ECO:0007669"/>
    <property type="project" value="TreeGrafter"/>
</dbReference>
<dbReference type="GO" id="GO:0090071">
    <property type="term" value="P:negative regulation of ribosome biogenesis"/>
    <property type="evidence" value="ECO:0007669"/>
    <property type="project" value="UniProtKB-UniRule"/>
</dbReference>
<organism evidence="3 4">
    <name type="scientific">Ginsengibacter hankyongi</name>
    <dbReference type="NCBI Taxonomy" id="2607284"/>
    <lineage>
        <taxon>Bacteria</taxon>
        <taxon>Pseudomonadati</taxon>
        <taxon>Bacteroidota</taxon>
        <taxon>Chitinophagia</taxon>
        <taxon>Chitinophagales</taxon>
        <taxon>Chitinophagaceae</taxon>
        <taxon>Ginsengibacter</taxon>
    </lineage>
</organism>
<comment type="caution">
    <text evidence="3">The sequence shown here is derived from an EMBL/GenBank/DDBJ whole genome shotgun (WGS) entry which is preliminary data.</text>
</comment>
<sequence length="132" mass="15201">MNNLTVLASRKKPALTRLTRNSKIFKTIIHAIQEKKGEKIISLDLKKIPEAVSDFFIICEASNNIQLKAIADSVEMEVKKKCGELPYKHEGRQGEQWILIDYVNAVVHIMLAEPRKFYKLEEMWSDASSMEH</sequence>
<dbReference type="AlphaFoldDB" id="A0A5J5IKR5"/>
<protein>
    <recommendedName>
        <fullName evidence="2">Ribosomal silencing factor RsfS</fullName>
    </recommendedName>
</protein>
<name>A0A5J5IKR5_9BACT</name>
<dbReference type="EMBL" id="VYQF01000001">
    <property type="protein sequence ID" value="KAA9041705.1"/>
    <property type="molecule type" value="Genomic_DNA"/>
</dbReference>
<dbReference type="Proteomes" id="UP000326903">
    <property type="component" value="Unassembled WGS sequence"/>
</dbReference>
<dbReference type="NCBIfam" id="TIGR00090">
    <property type="entry name" value="rsfS_iojap_ybeB"/>
    <property type="match status" value="1"/>
</dbReference>
<dbReference type="PANTHER" id="PTHR21043:SF0">
    <property type="entry name" value="MITOCHONDRIAL ASSEMBLY OF RIBOSOMAL LARGE SUBUNIT PROTEIN 1"/>
    <property type="match status" value="1"/>
</dbReference>
<dbReference type="SUPFAM" id="SSF81301">
    <property type="entry name" value="Nucleotidyltransferase"/>
    <property type="match status" value="1"/>
</dbReference>
<keyword evidence="2" id="KW-0678">Repressor</keyword>
<dbReference type="Pfam" id="PF02410">
    <property type="entry name" value="RsfS"/>
    <property type="match status" value="1"/>
</dbReference>
<accession>A0A5J5IKR5</accession>